<evidence type="ECO:0000256" key="4">
    <source>
        <dbReference type="ARBA" id="ARBA00022833"/>
    </source>
</evidence>
<evidence type="ECO:0000256" key="3">
    <source>
        <dbReference type="ARBA" id="ARBA00022723"/>
    </source>
</evidence>
<keyword evidence="4 5" id="KW-0862">Zinc</keyword>
<sequence length="109" mass="11351">MHELSIAQSLIAAVLDRTGGQAVTGVNLRIGPLSGVFPDALRFCFDVASAGTTLAGARLQIDEPQARGHCRECGTDFAMTDMFLLCPCGSADVAVVSGRELNLVSVEVA</sequence>
<dbReference type="PROSITE" id="PS01249">
    <property type="entry name" value="HYPA"/>
    <property type="match status" value="1"/>
</dbReference>
<dbReference type="GO" id="GO:0051604">
    <property type="term" value="P:protein maturation"/>
    <property type="evidence" value="ECO:0007669"/>
    <property type="project" value="InterPro"/>
</dbReference>
<dbReference type="HAMAP" id="MF_00213">
    <property type="entry name" value="HypA_HybF"/>
    <property type="match status" value="1"/>
</dbReference>
<dbReference type="EMBL" id="CP047898">
    <property type="protein sequence ID" value="QHK21527.1"/>
    <property type="molecule type" value="Genomic_DNA"/>
</dbReference>
<dbReference type="Proteomes" id="UP000464186">
    <property type="component" value="Chromosome"/>
</dbReference>
<evidence type="ECO:0000313" key="7">
    <source>
        <dbReference type="Proteomes" id="UP000464186"/>
    </source>
</evidence>
<keyword evidence="7" id="KW-1185">Reference proteome</keyword>
<dbReference type="PIRSF" id="PIRSF004761">
    <property type="entry name" value="Hydrgn_mat_HypA"/>
    <property type="match status" value="1"/>
</dbReference>
<feature type="binding site" evidence="5">
    <location>
        <position position="2"/>
    </location>
    <ligand>
        <name>Ni(2+)</name>
        <dbReference type="ChEBI" id="CHEBI:49786"/>
    </ligand>
</feature>
<protein>
    <recommendedName>
        <fullName evidence="5">Hydrogenase maturation factor HypA</fullName>
    </recommendedName>
</protein>
<evidence type="ECO:0000256" key="2">
    <source>
        <dbReference type="ARBA" id="ARBA00022596"/>
    </source>
</evidence>
<proteinExistence type="inferred from homology"/>
<dbReference type="Gene3D" id="3.30.2320.80">
    <property type="match status" value="1"/>
</dbReference>
<dbReference type="InterPro" id="IPR020538">
    <property type="entry name" value="Hydgase_Ni_incorp_HypA/HybF_CS"/>
</dbReference>
<organism evidence="6 7">
    <name type="scientific">Pseudarthrobacter psychrotolerans</name>
    <dbReference type="NCBI Taxonomy" id="2697569"/>
    <lineage>
        <taxon>Bacteria</taxon>
        <taxon>Bacillati</taxon>
        <taxon>Actinomycetota</taxon>
        <taxon>Actinomycetes</taxon>
        <taxon>Micrococcales</taxon>
        <taxon>Micrococcaceae</taxon>
        <taxon>Pseudarthrobacter</taxon>
    </lineage>
</organism>
<keyword evidence="2 5" id="KW-0533">Nickel</keyword>
<feature type="binding site" evidence="5">
    <location>
        <position position="88"/>
    </location>
    <ligand>
        <name>Zn(2+)</name>
        <dbReference type="ChEBI" id="CHEBI:29105"/>
    </ligand>
</feature>
<dbReference type="AlphaFoldDB" id="A0A6P1NRX0"/>
<feature type="binding site" evidence="5">
    <location>
        <position position="70"/>
    </location>
    <ligand>
        <name>Zn(2+)</name>
        <dbReference type="ChEBI" id="CHEBI:29105"/>
    </ligand>
</feature>
<comment type="similarity">
    <text evidence="1 5">Belongs to the HypA/HybF family.</text>
</comment>
<feature type="binding site" evidence="5">
    <location>
        <position position="86"/>
    </location>
    <ligand>
        <name>Zn(2+)</name>
        <dbReference type="ChEBI" id="CHEBI:29105"/>
    </ligand>
</feature>
<dbReference type="KEGG" id="psey:GU243_19550"/>
<dbReference type="GO" id="GO:0008270">
    <property type="term" value="F:zinc ion binding"/>
    <property type="evidence" value="ECO:0007669"/>
    <property type="project" value="UniProtKB-UniRule"/>
</dbReference>
<keyword evidence="3 5" id="KW-0479">Metal-binding</keyword>
<dbReference type="InterPro" id="IPR000688">
    <property type="entry name" value="HypA/HybF"/>
</dbReference>
<gene>
    <name evidence="5" type="primary">hypA</name>
    <name evidence="6" type="ORF">GU243_19550</name>
</gene>
<evidence type="ECO:0000313" key="6">
    <source>
        <dbReference type="EMBL" id="QHK21527.1"/>
    </source>
</evidence>
<comment type="function">
    <text evidence="5">Involved in the maturation of [NiFe] hydrogenases. Required for nickel insertion into the metal center of the hydrogenase.</text>
</comment>
<feature type="binding site" evidence="5">
    <location>
        <position position="73"/>
    </location>
    <ligand>
        <name>Zn(2+)</name>
        <dbReference type="ChEBI" id="CHEBI:29105"/>
    </ligand>
</feature>
<name>A0A6P1NRX0_9MICC</name>
<reference evidence="6 7" key="1">
    <citation type="submission" date="2020-01" db="EMBL/GenBank/DDBJ databases">
        <title>Pseudarthrobacter psychrotolerans sp. nov., isolated from antarctic soil.</title>
        <authorList>
            <person name="Shin Y."/>
            <person name="Park W."/>
        </authorList>
    </citation>
    <scope>NUCLEOTIDE SEQUENCE [LARGE SCALE GENOMIC DNA]</scope>
    <source>
        <strain evidence="6 7">YJ56</strain>
    </source>
</reference>
<accession>A0A6P1NRX0</accession>
<dbReference type="Pfam" id="PF01155">
    <property type="entry name" value="HypA"/>
    <property type="match status" value="1"/>
</dbReference>
<dbReference type="PANTHER" id="PTHR34535:SF3">
    <property type="entry name" value="HYDROGENASE MATURATION FACTOR HYPA"/>
    <property type="match status" value="1"/>
</dbReference>
<evidence type="ECO:0000256" key="1">
    <source>
        <dbReference type="ARBA" id="ARBA00010748"/>
    </source>
</evidence>
<dbReference type="PANTHER" id="PTHR34535">
    <property type="entry name" value="HYDROGENASE MATURATION FACTOR HYPA"/>
    <property type="match status" value="1"/>
</dbReference>
<dbReference type="GO" id="GO:0016151">
    <property type="term" value="F:nickel cation binding"/>
    <property type="evidence" value="ECO:0007669"/>
    <property type="project" value="UniProtKB-UniRule"/>
</dbReference>
<evidence type="ECO:0000256" key="5">
    <source>
        <dbReference type="HAMAP-Rule" id="MF_00213"/>
    </source>
</evidence>